<name>A0A1H1LYZ2_9ACTN</name>
<dbReference type="EMBL" id="LT629759">
    <property type="protein sequence ID" value="SDR79009.1"/>
    <property type="molecule type" value="Genomic_DNA"/>
</dbReference>
<dbReference type="RefSeq" id="WP_090862483.1">
    <property type="nucleotide sequence ID" value="NZ_LT629759.1"/>
</dbReference>
<dbReference type="Pfam" id="PF03235">
    <property type="entry name" value="GmrSD_N"/>
    <property type="match status" value="1"/>
</dbReference>
<evidence type="ECO:0000259" key="2">
    <source>
        <dbReference type="Pfam" id="PF03235"/>
    </source>
</evidence>
<accession>A0A1H1LYZ2</accession>
<feature type="domain" description="GmrSD restriction endonucleases N-terminal" evidence="2">
    <location>
        <begin position="69"/>
        <end position="205"/>
    </location>
</feature>
<dbReference type="InterPro" id="IPR004919">
    <property type="entry name" value="GmrSD_N"/>
</dbReference>
<evidence type="ECO:0000313" key="3">
    <source>
        <dbReference type="EMBL" id="SDR79009.1"/>
    </source>
</evidence>
<dbReference type="PANTHER" id="PTHR39639:SF1">
    <property type="entry name" value="DUF262 DOMAIN-CONTAINING PROTEIN"/>
    <property type="match status" value="1"/>
</dbReference>
<proteinExistence type="predicted"/>
<protein>
    <recommendedName>
        <fullName evidence="2">GmrSD restriction endonucleases N-terminal domain-containing protein</fullName>
    </recommendedName>
</protein>
<dbReference type="OrthoDB" id="9787127at2"/>
<feature type="region of interest" description="Disordered" evidence="1">
    <location>
        <begin position="1"/>
        <end position="27"/>
    </location>
</feature>
<dbReference type="PANTHER" id="PTHR39639">
    <property type="entry name" value="CHROMOSOME 16, WHOLE GENOME SHOTGUN SEQUENCE"/>
    <property type="match status" value="1"/>
</dbReference>
<organism evidence="3 4">
    <name type="scientific">Parafannyhessea umbonata</name>
    <dbReference type="NCBI Taxonomy" id="604330"/>
    <lineage>
        <taxon>Bacteria</taxon>
        <taxon>Bacillati</taxon>
        <taxon>Actinomycetota</taxon>
        <taxon>Coriobacteriia</taxon>
        <taxon>Coriobacteriales</taxon>
        <taxon>Atopobiaceae</taxon>
        <taxon>Parafannyhessea</taxon>
    </lineage>
</organism>
<evidence type="ECO:0000256" key="1">
    <source>
        <dbReference type="SAM" id="MobiDB-lite"/>
    </source>
</evidence>
<dbReference type="AlphaFoldDB" id="A0A1H1LYZ2"/>
<feature type="compositionally biased region" description="Acidic residues" evidence="1">
    <location>
        <begin position="1"/>
        <end position="10"/>
    </location>
</feature>
<reference evidence="4" key="1">
    <citation type="submission" date="2016-10" db="EMBL/GenBank/DDBJ databases">
        <authorList>
            <person name="Varghese N."/>
            <person name="Submissions S."/>
        </authorList>
    </citation>
    <scope>NUCLEOTIDE SEQUENCE [LARGE SCALE GENOMIC DNA]</scope>
    <source>
        <strain evidence="4">DSM 22620</strain>
    </source>
</reference>
<evidence type="ECO:0000313" key="4">
    <source>
        <dbReference type="Proteomes" id="UP000199480"/>
    </source>
</evidence>
<dbReference type="GeneID" id="78500534"/>
<dbReference type="Proteomes" id="UP000199480">
    <property type="component" value="Chromosome I"/>
</dbReference>
<gene>
    <name evidence="3" type="ORF">SAMN04489857_1178</name>
</gene>
<sequence length="374" mass="42773">MTNIDYEGDETYLTPEEKEELEEPQPAAAPITFRSQDFDVKGLVGRLENKDILVPRIRMTSAEQGVCDLNSFQRGFVWNKKQMDLFVESLLLEYPIPGLFLVQQADRRLLVLDGQQRLETLRRFYSGFNGDKKYRLRLAGSKFDGLSYDELPEQYRRIIDNTYITTTVIVLDNRPESKNAVYDVFKRLNSGGTQLTPHEIRMALYNGELMNLVDCSNIRPSWRKLYGSVQLNKRFRDHELVLRIIALYLEEQSYTKPLGGFLNSFADKYRDASQSELTTALGLFDKTADIIAASDVSHPFFMTDRKQLNTARAESIMIGCMHALHDGNGLNASSIRQLLDRLNRNKEYVDSVTSATSDEAQVHKRISLVCKALS</sequence>